<evidence type="ECO:0000313" key="4">
    <source>
        <dbReference type="Proteomes" id="UP000190831"/>
    </source>
</evidence>
<feature type="compositionally biased region" description="Polar residues" evidence="2">
    <location>
        <begin position="83"/>
        <end position="92"/>
    </location>
</feature>
<evidence type="ECO:0000256" key="2">
    <source>
        <dbReference type="SAM" id="MobiDB-lite"/>
    </source>
</evidence>
<protein>
    <submittedName>
        <fullName evidence="3">LAFE_0D01750g1_1</fullName>
    </submittedName>
</protein>
<organism evidence="3 4">
    <name type="scientific">Lachancea fermentati</name>
    <name type="common">Zygosaccharomyces fermentati</name>
    <dbReference type="NCBI Taxonomy" id="4955"/>
    <lineage>
        <taxon>Eukaryota</taxon>
        <taxon>Fungi</taxon>
        <taxon>Dikarya</taxon>
        <taxon>Ascomycota</taxon>
        <taxon>Saccharomycotina</taxon>
        <taxon>Saccharomycetes</taxon>
        <taxon>Saccharomycetales</taxon>
        <taxon>Saccharomycetaceae</taxon>
        <taxon>Lachancea</taxon>
    </lineage>
</organism>
<feature type="compositionally biased region" description="Polar residues" evidence="2">
    <location>
        <begin position="181"/>
        <end position="211"/>
    </location>
</feature>
<dbReference type="Proteomes" id="UP000190831">
    <property type="component" value="Chromosome D"/>
</dbReference>
<accession>A0A1G4MB23</accession>
<gene>
    <name evidence="3" type="ORF">LAFE_0D01750G</name>
</gene>
<dbReference type="EMBL" id="LT598492">
    <property type="protein sequence ID" value="SCW00951.1"/>
    <property type="molecule type" value="Genomic_DNA"/>
</dbReference>
<feature type="compositionally biased region" description="Low complexity" evidence="2">
    <location>
        <begin position="152"/>
        <end position="172"/>
    </location>
</feature>
<feature type="coiled-coil region" evidence="1">
    <location>
        <begin position="112"/>
        <end position="139"/>
    </location>
</feature>
<sequence>MSTAQATAVTLYKKPFMFESTGCYDDISVDPVVIVTDSEEDDNTRDPMRNKKCKGFKAPSPARMGRTMGISGPNPTPRKKRTSVVSPHQLSPTLKHAQPRRLSSEEIINEMEKEQDAIVMRLLREIDQLREENSRLRKNLGAAYGGDPQPAVSASLSRHSSISSGSSSVGSVSSGGTGVSATRSLNSGALTPLSSRRPSSATHIDTLTPTLLLQRKRNSLSSVSTVSSKKSDELSDYHLSSVNVPGHHSDTSIDSNESCSNRRRRSSARSPDNSKKLQRSIN</sequence>
<keyword evidence="1" id="KW-0175">Coiled coil</keyword>
<dbReference type="OrthoDB" id="4036600at2759"/>
<dbReference type="STRING" id="4955.A0A1G4MB23"/>
<name>A0A1G4MB23_LACFM</name>
<reference evidence="3 4" key="1">
    <citation type="submission" date="2016-03" db="EMBL/GenBank/DDBJ databases">
        <authorList>
            <person name="Devillers H."/>
        </authorList>
    </citation>
    <scope>NUCLEOTIDE SEQUENCE [LARGE SCALE GENOMIC DNA]</scope>
    <source>
        <strain evidence="3">CBS 6772</strain>
    </source>
</reference>
<evidence type="ECO:0000256" key="1">
    <source>
        <dbReference type="SAM" id="Coils"/>
    </source>
</evidence>
<feature type="region of interest" description="Disordered" evidence="2">
    <location>
        <begin position="38"/>
        <end position="101"/>
    </location>
</feature>
<dbReference type="OMA" id="FESTGCY"/>
<feature type="region of interest" description="Disordered" evidence="2">
    <location>
        <begin position="140"/>
        <end position="282"/>
    </location>
</feature>
<evidence type="ECO:0000313" key="3">
    <source>
        <dbReference type="EMBL" id="SCW00951.1"/>
    </source>
</evidence>
<dbReference type="AlphaFoldDB" id="A0A1G4MB23"/>
<feature type="compositionally biased region" description="Low complexity" evidence="2">
    <location>
        <begin position="219"/>
        <end position="228"/>
    </location>
</feature>
<proteinExistence type="predicted"/>
<keyword evidence="4" id="KW-1185">Reference proteome</keyword>